<dbReference type="AlphaFoldDB" id="A0A0K2VNB6"/>
<protein>
    <submittedName>
        <fullName evidence="1">Uncharacterized protein</fullName>
    </submittedName>
</protein>
<reference evidence="2" key="1">
    <citation type="submission" date="2014-08" db="EMBL/GenBank/DDBJ databases">
        <authorList>
            <person name="Edwards T."/>
        </authorList>
    </citation>
    <scope>NUCLEOTIDE SEQUENCE [LARGE SCALE GENOMIC DNA]</scope>
</reference>
<name>A0A0K2VNB6_MESPL</name>
<proteinExistence type="predicted"/>
<evidence type="ECO:0000313" key="2">
    <source>
        <dbReference type="Proteomes" id="UP000182888"/>
    </source>
</evidence>
<sequence length="91" mass="9717">MMAAGPRSWTIVPFPSPAPPFYRCHGLIAASPVLRQSFPLEDKHGRHFPKISHAAALAGDVDFAARLAAAPGLLGGCHLDRPDQRAVCNYG</sequence>
<dbReference type="EMBL" id="CCND01000001">
    <property type="protein sequence ID" value="CDX49108.1"/>
    <property type="molecule type" value="Genomic_DNA"/>
</dbReference>
<organism evidence="1 2">
    <name type="scientific">Mesorhizobium plurifarium</name>
    <dbReference type="NCBI Taxonomy" id="69974"/>
    <lineage>
        <taxon>Bacteria</taxon>
        <taxon>Pseudomonadati</taxon>
        <taxon>Pseudomonadota</taxon>
        <taxon>Alphaproteobacteria</taxon>
        <taxon>Hyphomicrobiales</taxon>
        <taxon>Phyllobacteriaceae</taxon>
        <taxon>Mesorhizobium</taxon>
    </lineage>
</organism>
<accession>A0A0K2VNB6</accession>
<gene>
    <name evidence="1" type="ORF">MPL1032_10192</name>
</gene>
<dbReference type="Proteomes" id="UP000182888">
    <property type="component" value="Unassembled WGS sequence"/>
</dbReference>
<evidence type="ECO:0000313" key="1">
    <source>
        <dbReference type="EMBL" id="CDX49108.1"/>
    </source>
</evidence>